<dbReference type="AlphaFoldDB" id="A0ABD7X892"/>
<dbReference type="Gene3D" id="1.10.357.10">
    <property type="entry name" value="Tetracycline Repressor, domain 2"/>
    <property type="match status" value="1"/>
</dbReference>
<sequence>MKNPDLRVQKSKRDIERAFIQLVNQKGFSKTNVKDICSTALIGRSTFYRYYDDKYMLLEELVQYYTSIFEKLVSNRTKKNFTITSLIELYEGLENYQASMLCLLNISIDNVSLQENFRSLLTESLTQYLSTKKLTISKSFIQELYASSVITTLKWSLTNGVDPQIAELMNTTLQYIVNKYTAKVE</sequence>
<evidence type="ECO:0000256" key="2">
    <source>
        <dbReference type="PROSITE-ProRule" id="PRU00335"/>
    </source>
</evidence>
<evidence type="ECO:0000259" key="3">
    <source>
        <dbReference type="PROSITE" id="PS50977"/>
    </source>
</evidence>
<dbReference type="InterPro" id="IPR009057">
    <property type="entry name" value="Homeodomain-like_sf"/>
</dbReference>
<dbReference type="Pfam" id="PF00440">
    <property type="entry name" value="TetR_N"/>
    <property type="match status" value="1"/>
</dbReference>
<reference evidence="4 5" key="1">
    <citation type="submission" date="2023-02" db="EMBL/GenBank/DDBJ databases">
        <title>Comparative genomics and fermentation flavor characterization of five lactic acid bacteria reveal flavor biosynthesis metabolic pathways in fermented muskmelon puree.</title>
        <authorList>
            <person name="Yuan L."/>
            <person name="Li M."/>
            <person name="Xu X."/>
            <person name="Lao F."/>
            <person name="Wu J."/>
        </authorList>
    </citation>
    <scope>NUCLEOTIDE SEQUENCE [LARGE SCALE GENOMIC DNA]</scope>
    <source>
        <strain evidence="4 5">Ca-4</strain>
    </source>
</reference>
<proteinExistence type="predicted"/>
<dbReference type="Proteomes" id="UP001214131">
    <property type="component" value="Chromosome"/>
</dbReference>
<dbReference type="RefSeq" id="WP_115154594.1">
    <property type="nucleotide sequence ID" value="NZ_CAKMAM010000003.1"/>
</dbReference>
<accession>A0ABD7X892</accession>
<dbReference type="PANTHER" id="PTHR43479">
    <property type="entry name" value="ACREF/ENVCD OPERON REPRESSOR-RELATED"/>
    <property type="match status" value="1"/>
</dbReference>
<dbReference type="GO" id="GO:0003677">
    <property type="term" value="F:DNA binding"/>
    <property type="evidence" value="ECO:0007669"/>
    <property type="project" value="UniProtKB-UniRule"/>
</dbReference>
<dbReference type="InterPro" id="IPR001647">
    <property type="entry name" value="HTH_TetR"/>
</dbReference>
<name>A0ABD7X892_PEDPE</name>
<gene>
    <name evidence="4" type="ORF">PWB86_02990</name>
</gene>
<evidence type="ECO:0000313" key="5">
    <source>
        <dbReference type="Proteomes" id="UP001214131"/>
    </source>
</evidence>
<protein>
    <submittedName>
        <fullName evidence="4">TetR/AcrR family transcriptional regulator</fullName>
    </submittedName>
</protein>
<evidence type="ECO:0000313" key="4">
    <source>
        <dbReference type="EMBL" id="WEA57846.1"/>
    </source>
</evidence>
<feature type="DNA-binding region" description="H-T-H motif" evidence="2">
    <location>
        <begin position="32"/>
        <end position="51"/>
    </location>
</feature>
<dbReference type="InterPro" id="IPR050624">
    <property type="entry name" value="HTH-type_Tx_Regulator"/>
</dbReference>
<evidence type="ECO:0000256" key="1">
    <source>
        <dbReference type="ARBA" id="ARBA00023125"/>
    </source>
</evidence>
<dbReference type="PROSITE" id="PS50977">
    <property type="entry name" value="HTH_TETR_2"/>
    <property type="match status" value="1"/>
</dbReference>
<dbReference type="EMBL" id="CP118739">
    <property type="protein sequence ID" value="WEA57846.1"/>
    <property type="molecule type" value="Genomic_DNA"/>
</dbReference>
<keyword evidence="1 2" id="KW-0238">DNA-binding</keyword>
<organism evidence="4 5">
    <name type="scientific">Pediococcus pentosaceus</name>
    <dbReference type="NCBI Taxonomy" id="1255"/>
    <lineage>
        <taxon>Bacteria</taxon>
        <taxon>Bacillati</taxon>
        <taxon>Bacillota</taxon>
        <taxon>Bacilli</taxon>
        <taxon>Lactobacillales</taxon>
        <taxon>Lactobacillaceae</taxon>
        <taxon>Pediococcus</taxon>
    </lineage>
</organism>
<dbReference type="SUPFAM" id="SSF46689">
    <property type="entry name" value="Homeodomain-like"/>
    <property type="match status" value="1"/>
</dbReference>
<dbReference type="PANTHER" id="PTHR43479:SF7">
    <property type="entry name" value="TETR-FAMILY TRANSCRIPTIONAL REGULATOR"/>
    <property type="match status" value="1"/>
</dbReference>
<feature type="domain" description="HTH tetR-type" evidence="3">
    <location>
        <begin position="9"/>
        <end position="69"/>
    </location>
</feature>